<evidence type="ECO:0000313" key="2">
    <source>
        <dbReference type="EMBL" id="DAF48681.1"/>
    </source>
</evidence>
<proteinExistence type="predicted"/>
<keyword evidence="1" id="KW-0175">Coiled coil</keyword>
<name>A0A8S5SCL3_9CAUD</name>
<evidence type="ECO:0000256" key="1">
    <source>
        <dbReference type="SAM" id="Coils"/>
    </source>
</evidence>
<organism evidence="2">
    <name type="scientific">Siphoviridae sp. ctrCv3</name>
    <dbReference type="NCBI Taxonomy" id="2827954"/>
    <lineage>
        <taxon>Viruses</taxon>
        <taxon>Duplodnaviria</taxon>
        <taxon>Heunggongvirae</taxon>
        <taxon>Uroviricota</taxon>
        <taxon>Caudoviricetes</taxon>
    </lineage>
</organism>
<sequence length="756" mass="79844">MNVFDLFAKLTLDTSDFDKQVTDASKSFDKLGGAAEDIPGDTQKAEKAVDKFTRSVEEATTETNQAETALNDAERSLRDVGKEADKAAPPIEDAADGLKNVGETSGGADGALSGLGKTITGAVTKGHLLAAAIEVAVSTIKSFAEAVWNMDESTEEFRISMGKLDTAFETMGYSTTSARKTFREFYKLLGDTGTAVEASQLLARLTTSTKEQARWTEIAAGVYGTFGDSLPIEGLIEASNETAKVGQVTGVLADALNWVGISEDDFNIRLASCADTAERTALITDTLAAAYDDAAAAMHRNNSAVMNARDAQLELEEAQAGVGEQISRLKTAFSGILTPSIAKVLGWVEKLTSGFADVAESWAEAADEFRNPLPTESVEDARAQLEAWNDELVRLKTELAGVSEATDADTFWRLSYQVDDLTGKISRGTEQLADMEAAEASAAETANVTADAVDKMTISANGFSVELANSNLTMEEATERLQTYTDAATNMFSRINTESELSYADALDNMRHNIDATNDFSANMASIAGELPAELAEMFNAGGPEMYAGVVAMLADANAGSEEGLAELRALYEEGGAAAIEAFAQSVGAGKVDADPAAQLAEGMDKDVTCEQAGQDLVDRTVSAISARVVDSGTFYSSGRRAVDRFIEGLKSKSWDAYNAGMSIANSARNGMNTGGGGTGGHSSAGGLDYVPYDGYPAVLHRGESVLTKAEAEDWRRGTPNAAGITIVQNIQSVPQTPVELAAATAAYFETARWAM</sequence>
<feature type="coiled-coil region" evidence="1">
    <location>
        <begin position="378"/>
        <end position="405"/>
    </location>
</feature>
<feature type="coiled-coil region" evidence="1">
    <location>
        <begin position="42"/>
        <end position="83"/>
    </location>
</feature>
<reference evidence="2" key="1">
    <citation type="journal article" date="2021" name="Proc. Natl. Acad. Sci. U.S.A.">
        <title>A Catalog of Tens of Thousands of Viruses from Human Metagenomes Reveals Hidden Associations with Chronic Diseases.</title>
        <authorList>
            <person name="Tisza M.J."/>
            <person name="Buck C.B."/>
        </authorList>
    </citation>
    <scope>NUCLEOTIDE SEQUENCE</scope>
    <source>
        <strain evidence="2">CtrCv3</strain>
    </source>
</reference>
<accession>A0A8S5SCL3</accession>
<protein>
    <submittedName>
        <fullName evidence="2">Minor tail protein</fullName>
    </submittedName>
</protein>
<dbReference type="EMBL" id="BK032572">
    <property type="protein sequence ID" value="DAF48681.1"/>
    <property type="molecule type" value="Genomic_DNA"/>
</dbReference>